<dbReference type="AlphaFoldDB" id="T1CDH6"/>
<accession>T1CDH6</accession>
<dbReference type="Pfam" id="PF02900">
    <property type="entry name" value="LigB"/>
    <property type="match status" value="1"/>
</dbReference>
<evidence type="ECO:0000313" key="2">
    <source>
        <dbReference type="EMBL" id="EQD79503.1"/>
    </source>
</evidence>
<feature type="domain" description="Extradiol ring-cleavage dioxygenase class III enzyme subunit B" evidence="1">
    <location>
        <begin position="4"/>
        <end position="233"/>
    </location>
</feature>
<dbReference type="SUPFAM" id="SSF53213">
    <property type="entry name" value="LigB-like"/>
    <property type="match status" value="1"/>
</dbReference>
<reference evidence="2" key="1">
    <citation type="submission" date="2013-08" db="EMBL/GenBank/DDBJ databases">
        <authorList>
            <person name="Mendez C."/>
            <person name="Richter M."/>
            <person name="Ferrer M."/>
            <person name="Sanchez J."/>
        </authorList>
    </citation>
    <scope>NUCLEOTIDE SEQUENCE</scope>
</reference>
<dbReference type="GO" id="GO:0008198">
    <property type="term" value="F:ferrous iron binding"/>
    <property type="evidence" value="ECO:0007669"/>
    <property type="project" value="InterPro"/>
</dbReference>
<sequence length="239" mass="26639">AESAKMHDSIQDMTSHDSSDTIAIISPHGLMLPDRVAIINTEFSTGKYDLKGGKLEKRYSIDRELALALKDAADDTADLVGYVTSSGPLSDFPLDFGSLIPLTFFGERRLVLMGQPRPRNVDRLFQFGKTLYSWSRGVDTKVGIIFSADQAHTHAQDGPYGFSEEAEKYDSEIASAIEENDFSKVRELQPEFISKAKPDSFWNMIALAGFLEASGLRMKVNYYYVEHYFGMMAASVKHA</sequence>
<dbReference type="EMBL" id="AUZY01000133">
    <property type="protein sequence ID" value="EQD79503.1"/>
    <property type="molecule type" value="Genomic_DNA"/>
</dbReference>
<comment type="caution">
    <text evidence="2">The sequence shown here is derived from an EMBL/GenBank/DDBJ whole genome shotgun (WGS) entry which is preliminary data.</text>
</comment>
<evidence type="ECO:0000259" key="1">
    <source>
        <dbReference type="Pfam" id="PF02900"/>
    </source>
</evidence>
<protein>
    <recommendedName>
        <fullName evidence="1">Extradiol ring-cleavage dioxygenase class III enzyme subunit B domain-containing protein</fullName>
    </recommendedName>
</protein>
<dbReference type="GO" id="GO:0016702">
    <property type="term" value="F:oxidoreductase activity, acting on single donors with incorporation of molecular oxygen, incorporation of two atoms of oxygen"/>
    <property type="evidence" value="ECO:0007669"/>
    <property type="project" value="UniProtKB-ARBA"/>
</dbReference>
<dbReference type="InterPro" id="IPR004183">
    <property type="entry name" value="Xdiol_dOase_suB"/>
</dbReference>
<organism evidence="2">
    <name type="scientific">mine drainage metagenome</name>
    <dbReference type="NCBI Taxonomy" id="410659"/>
    <lineage>
        <taxon>unclassified sequences</taxon>
        <taxon>metagenomes</taxon>
        <taxon>ecological metagenomes</taxon>
    </lineage>
</organism>
<name>T1CDH6_9ZZZZ</name>
<reference evidence="2" key="2">
    <citation type="journal article" date="2014" name="ISME J.">
        <title>Microbial stratification in low pH oxic and suboxic macroscopic growths along an acid mine drainage.</title>
        <authorList>
            <person name="Mendez-Garcia C."/>
            <person name="Mesa V."/>
            <person name="Sprenger R.R."/>
            <person name="Richter M."/>
            <person name="Diez M.S."/>
            <person name="Solano J."/>
            <person name="Bargiela R."/>
            <person name="Golyshina O.V."/>
            <person name="Manteca A."/>
            <person name="Ramos J.L."/>
            <person name="Gallego J.R."/>
            <person name="Llorente I."/>
            <person name="Martins Dos Santos V.A."/>
            <person name="Jensen O.N."/>
            <person name="Pelaez A.I."/>
            <person name="Sanchez J."/>
            <person name="Ferrer M."/>
        </authorList>
    </citation>
    <scope>NUCLEOTIDE SEQUENCE</scope>
</reference>
<feature type="non-terminal residue" evidence="2">
    <location>
        <position position="1"/>
    </location>
</feature>
<dbReference type="Gene3D" id="3.40.830.10">
    <property type="entry name" value="LigB-like"/>
    <property type="match status" value="1"/>
</dbReference>
<proteinExistence type="predicted"/>
<gene>
    <name evidence="2" type="ORF">B1B_00176</name>
</gene>